<evidence type="ECO:0000313" key="2">
    <source>
        <dbReference type="Proteomes" id="UP000028828"/>
    </source>
</evidence>
<dbReference type="EMBL" id="AEYI02001028">
    <property type="protein sequence ID" value="KFG42372.1"/>
    <property type="molecule type" value="Genomic_DNA"/>
</dbReference>
<evidence type="ECO:0000313" key="1">
    <source>
        <dbReference type="EMBL" id="KFG42372.1"/>
    </source>
</evidence>
<comment type="caution">
    <text evidence="1">The sequence shown here is derived from an EMBL/GenBank/DDBJ whole genome shotgun (WGS) entry which is preliminary data.</text>
</comment>
<dbReference type="VEuPathDB" id="ToxoDB:TGP89_227335"/>
<protein>
    <submittedName>
        <fullName evidence="1">Uncharacterized protein</fullName>
    </submittedName>
</protein>
<dbReference type="Proteomes" id="UP000028828">
    <property type="component" value="Unassembled WGS sequence"/>
</dbReference>
<gene>
    <name evidence="1" type="ORF">TGP89_227335</name>
</gene>
<proteinExistence type="predicted"/>
<name>A0A086KDA4_TOXGO</name>
<sequence length="120" mass="13242">MQMHATLPSSYRADYCRGEMAAKSASSLLYMLLSNSNSWLTVDAASPKAFRTAQQPSFFGCVHTSVPVQSQSQPAFRHEFVSRCLSGYVCFTQVFSRVKQIQATSSASDERSWTSVPTSV</sequence>
<reference evidence="1 2" key="1">
    <citation type="submission" date="2014-03" db="EMBL/GenBank/DDBJ databases">
        <authorList>
            <person name="Sibley D."/>
            <person name="Venepally P."/>
            <person name="Karamycheva S."/>
            <person name="Hadjithomas M."/>
            <person name="Khan A."/>
            <person name="Brunk B."/>
            <person name="Roos D."/>
            <person name="Caler E."/>
            <person name="Lorenzi H."/>
        </authorList>
    </citation>
    <scope>NUCLEOTIDE SEQUENCE [LARGE SCALE GENOMIC DNA]</scope>
    <source>
        <strain evidence="2">p89</strain>
    </source>
</reference>
<dbReference type="AlphaFoldDB" id="A0A086KDA4"/>
<accession>A0A086KDA4</accession>
<organism evidence="1 2">
    <name type="scientific">Toxoplasma gondii p89</name>
    <dbReference type="NCBI Taxonomy" id="943119"/>
    <lineage>
        <taxon>Eukaryota</taxon>
        <taxon>Sar</taxon>
        <taxon>Alveolata</taxon>
        <taxon>Apicomplexa</taxon>
        <taxon>Conoidasida</taxon>
        <taxon>Coccidia</taxon>
        <taxon>Eucoccidiorida</taxon>
        <taxon>Eimeriorina</taxon>
        <taxon>Sarcocystidae</taxon>
        <taxon>Toxoplasma</taxon>
    </lineage>
</organism>